<name>A0ABV1H292_9FIRM</name>
<proteinExistence type="predicted"/>
<keyword evidence="3" id="KW-1185">Reference proteome</keyword>
<accession>A0ABV1H292</accession>
<dbReference type="EMBL" id="JBBMFS010000001">
    <property type="protein sequence ID" value="MEQ2553779.1"/>
    <property type="molecule type" value="Genomic_DNA"/>
</dbReference>
<dbReference type="Proteomes" id="UP001546774">
    <property type="component" value="Unassembled WGS sequence"/>
</dbReference>
<feature type="region of interest" description="Disordered" evidence="1">
    <location>
        <begin position="96"/>
        <end position="115"/>
    </location>
</feature>
<organism evidence="2 3">
    <name type="scientific">Lachnospira intestinalis</name>
    <dbReference type="NCBI Taxonomy" id="3133158"/>
    <lineage>
        <taxon>Bacteria</taxon>
        <taxon>Bacillati</taxon>
        <taxon>Bacillota</taxon>
        <taxon>Clostridia</taxon>
        <taxon>Lachnospirales</taxon>
        <taxon>Lachnospiraceae</taxon>
        <taxon>Lachnospira</taxon>
    </lineage>
</organism>
<evidence type="ECO:0000313" key="2">
    <source>
        <dbReference type="EMBL" id="MEQ2553779.1"/>
    </source>
</evidence>
<evidence type="ECO:0000313" key="3">
    <source>
        <dbReference type="Proteomes" id="UP001546774"/>
    </source>
</evidence>
<evidence type="ECO:0000256" key="1">
    <source>
        <dbReference type="SAM" id="MobiDB-lite"/>
    </source>
</evidence>
<gene>
    <name evidence="2" type="ORF">WMO37_01950</name>
</gene>
<sequence>MSNLKGLAKLTRKGDLQRKIDEKTDYINRLKVGLSNMVRNSGFENMNEFLLTFRECRNAYTDYQRQYESWKNACRKPDTPTHKDEKLSDKLARLQRKAAENQNSISRQTKNRGAR</sequence>
<protein>
    <submittedName>
        <fullName evidence="2">Uncharacterized protein</fullName>
    </submittedName>
</protein>
<reference evidence="2" key="1">
    <citation type="submission" date="2024-03" db="EMBL/GenBank/DDBJ databases">
        <title>Human intestinal bacterial collection.</title>
        <authorList>
            <person name="Pauvert C."/>
            <person name="Hitch T.C.A."/>
            <person name="Clavel T."/>
        </authorList>
    </citation>
    <scope>NUCLEOTIDE SEQUENCE [LARGE SCALE GENOMIC DNA]</scope>
    <source>
        <strain evidence="2">CLA-AA-H89B</strain>
    </source>
</reference>
<comment type="caution">
    <text evidence="2">The sequence shown here is derived from an EMBL/GenBank/DDBJ whole genome shotgun (WGS) entry which is preliminary data.</text>
</comment>